<dbReference type="AlphaFoldDB" id="A0A4Y7Q8C8"/>
<name>A0A4Y7Q8C8_9AGAM</name>
<keyword evidence="2" id="KW-0489">Methyltransferase</keyword>
<dbReference type="STRING" id="50990.A0A4Y7Q8C8"/>
<dbReference type="VEuPathDB" id="FungiDB:BD410DRAFT_721273"/>
<feature type="region of interest" description="Disordered" evidence="5">
    <location>
        <begin position="1"/>
        <end position="22"/>
    </location>
</feature>
<evidence type="ECO:0000313" key="6">
    <source>
        <dbReference type="EMBL" id="TDL23551.1"/>
    </source>
</evidence>
<sequence length="281" mass="31142">RPPTPPPTTSKYIRSRSSSNNGGTDWKELDISLVGSHSLWAHHLWNASRALADFLDENPGICRGRNVLELGAGGGLPGLVAALNGARKVVLTDYPDDPLLENLRSNVETNIPSAVKPNISVLGYVWGRRVETLISASDATSDGDSTFDIIIMSDLIFNHSQHDALLKTCDLAFRFSNASPIKPLQHSNQPTTLDPKLPLSSNLSDLSQPIHDRKISTPNVLVFYSHHRPHLASRDLAFFDLARERGWICKEIVTRRFPPMFPEDPGDEEVRSTVHGWCLTR</sequence>
<proteinExistence type="predicted"/>
<keyword evidence="7" id="KW-1185">Reference proteome</keyword>
<dbReference type="PROSITE" id="PS51560">
    <property type="entry name" value="SAM_MT_NNT1"/>
    <property type="match status" value="1"/>
</dbReference>
<feature type="non-terminal residue" evidence="6">
    <location>
        <position position="1"/>
    </location>
</feature>
<dbReference type="PANTHER" id="PTHR14614:SF10">
    <property type="entry name" value="PROTEIN N-TERMINAL AND LYSINE N-METHYLTRANSFERASE EFM7"/>
    <property type="match status" value="1"/>
</dbReference>
<dbReference type="Proteomes" id="UP000294933">
    <property type="component" value="Unassembled WGS sequence"/>
</dbReference>
<dbReference type="InterPro" id="IPR029063">
    <property type="entry name" value="SAM-dependent_MTases_sf"/>
</dbReference>
<reference evidence="6 7" key="1">
    <citation type="submission" date="2018-06" db="EMBL/GenBank/DDBJ databases">
        <title>A transcriptomic atlas of mushroom development highlights an independent origin of complex multicellularity.</title>
        <authorList>
            <consortium name="DOE Joint Genome Institute"/>
            <person name="Krizsan K."/>
            <person name="Almasi E."/>
            <person name="Merenyi Z."/>
            <person name="Sahu N."/>
            <person name="Viragh M."/>
            <person name="Koszo T."/>
            <person name="Mondo S."/>
            <person name="Kiss B."/>
            <person name="Balint B."/>
            <person name="Kues U."/>
            <person name="Barry K."/>
            <person name="Hegedus J.C."/>
            <person name="Henrissat B."/>
            <person name="Johnson J."/>
            <person name="Lipzen A."/>
            <person name="Ohm R."/>
            <person name="Nagy I."/>
            <person name="Pangilinan J."/>
            <person name="Yan J."/>
            <person name="Xiong Y."/>
            <person name="Grigoriev I.V."/>
            <person name="Hibbett D.S."/>
            <person name="Nagy L.G."/>
        </authorList>
    </citation>
    <scope>NUCLEOTIDE SEQUENCE [LARGE SCALE GENOMIC DNA]</scope>
    <source>
        <strain evidence="6 7">SZMC22713</strain>
    </source>
</reference>
<evidence type="ECO:0000256" key="2">
    <source>
        <dbReference type="ARBA" id="ARBA00022603"/>
    </source>
</evidence>
<keyword evidence="1" id="KW-0963">Cytoplasm</keyword>
<dbReference type="InterPro" id="IPR025784">
    <property type="entry name" value="EFM7"/>
</dbReference>
<protein>
    <submittedName>
        <fullName evidence="6">Uncharacterized protein</fullName>
    </submittedName>
</protein>
<evidence type="ECO:0000256" key="5">
    <source>
        <dbReference type="SAM" id="MobiDB-lite"/>
    </source>
</evidence>
<dbReference type="PANTHER" id="PTHR14614">
    <property type="entry name" value="HEPATOCELLULAR CARCINOMA-ASSOCIATED ANTIGEN"/>
    <property type="match status" value="1"/>
</dbReference>
<gene>
    <name evidence="6" type="ORF">BD410DRAFT_721273</name>
</gene>
<organism evidence="6 7">
    <name type="scientific">Rickenella mellea</name>
    <dbReference type="NCBI Taxonomy" id="50990"/>
    <lineage>
        <taxon>Eukaryota</taxon>
        <taxon>Fungi</taxon>
        <taxon>Dikarya</taxon>
        <taxon>Basidiomycota</taxon>
        <taxon>Agaricomycotina</taxon>
        <taxon>Agaricomycetes</taxon>
        <taxon>Hymenochaetales</taxon>
        <taxon>Rickenellaceae</taxon>
        <taxon>Rickenella</taxon>
    </lineage>
</organism>
<dbReference type="Gene3D" id="3.40.50.150">
    <property type="entry name" value="Vaccinia Virus protein VP39"/>
    <property type="match status" value="1"/>
</dbReference>
<keyword evidence="3" id="KW-0808">Transferase</keyword>
<keyword evidence="4" id="KW-0949">S-adenosyl-L-methionine</keyword>
<dbReference type="EMBL" id="ML170170">
    <property type="protein sequence ID" value="TDL23551.1"/>
    <property type="molecule type" value="Genomic_DNA"/>
</dbReference>
<dbReference type="GO" id="GO:0032259">
    <property type="term" value="P:methylation"/>
    <property type="evidence" value="ECO:0007669"/>
    <property type="project" value="UniProtKB-KW"/>
</dbReference>
<accession>A0A4Y7Q8C8</accession>
<evidence type="ECO:0000256" key="4">
    <source>
        <dbReference type="ARBA" id="ARBA00022691"/>
    </source>
</evidence>
<dbReference type="SUPFAM" id="SSF53335">
    <property type="entry name" value="S-adenosyl-L-methionine-dependent methyltransferases"/>
    <property type="match status" value="1"/>
</dbReference>
<feature type="compositionally biased region" description="Polar residues" evidence="5">
    <location>
        <begin position="9"/>
        <end position="22"/>
    </location>
</feature>
<dbReference type="GO" id="GO:0005737">
    <property type="term" value="C:cytoplasm"/>
    <property type="evidence" value="ECO:0007669"/>
    <property type="project" value="TreeGrafter"/>
</dbReference>
<evidence type="ECO:0000256" key="3">
    <source>
        <dbReference type="ARBA" id="ARBA00022679"/>
    </source>
</evidence>
<dbReference type="GO" id="GO:0008757">
    <property type="term" value="F:S-adenosylmethionine-dependent methyltransferase activity"/>
    <property type="evidence" value="ECO:0007669"/>
    <property type="project" value="UniProtKB-ARBA"/>
</dbReference>
<dbReference type="OrthoDB" id="46564at2759"/>
<evidence type="ECO:0000256" key="1">
    <source>
        <dbReference type="ARBA" id="ARBA00022490"/>
    </source>
</evidence>
<evidence type="ECO:0000313" key="7">
    <source>
        <dbReference type="Proteomes" id="UP000294933"/>
    </source>
</evidence>
<dbReference type="InterPro" id="IPR019410">
    <property type="entry name" value="Methyltransf_16"/>
</dbReference>
<dbReference type="Pfam" id="PF10294">
    <property type="entry name" value="Methyltransf_16"/>
    <property type="match status" value="1"/>
</dbReference>